<sequence length="130" mass="14939">MQCQPNRMRRCRTIQLINFHTDQVIAADVKKAYSFWRRFKGLMGTKSLPENSGLHIKPCTSIHTFNMKYSIDIIYLNKNDEIVGIEEELERGKIGKRFPNTTSVIELPAGTIKRTSLFIGNKVAFEGFND</sequence>
<dbReference type="InterPro" id="IPR003795">
    <property type="entry name" value="DUF192"/>
</dbReference>
<name>A0ABV8WV21_9BACI</name>
<dbReference type="RefSeq" id="WP_390250025.1">
    <property type="nucleotide sequence ID" value="NZ_JBHSDT010000004.1"/>
</dbReference>
<dbReference type="Gene3D" id="2.60.120.1140">
    <property type="entry name" value="Protein of unknown function DUF192"/>
    <property type="match status" value="1"/>
</dbReference>
<keyword evidence="2" id="KW-1185">Reference proteome</keyword>
<dbReference type="EMBL" id="JBHSDT010000004">
    <property type="protein sequence ID" value="MFC4402436.1"/>
    <property type="molecule type" value="Genomic_DNA"/>
</dbReference>
<dbReference type="Proteomes" id="UP001595882">
    <property type="component" value="Unassembled WGS sequence"/>
</dbReference>
<comment type="caution">
    <text evidence="1">The sequence shown here is derived from an EMBL/GenBank/DDBJ whole genome shotgun (WGS) entry which is preliminary data.</text>
</comment>
<evidence type="ECO:0000313" key="2">
    <source>
        <dbReference type="Proteomes" id="UP001595882"/>
    </source>
</evidence>
<reference evidence="2" key="1">
    <citation type="journal article" date="2019" name="Int. J. Syst. Evol. Microbiol.">
        <title>The Global Catalogue of Microorganisms (GCM) 10K type strain sequencing project: providing services to taxonomists for standard genome sequencing and annotation.</title>
        <authorList>
            <consortium name="The Broad Institute Genomics Platform"/>
            <consortium name="The Broad Institute Genome Sequencing Center for Infectious Disease"/>
            <person name="Wu L."/>
            <person name="Ma J."/>
        </authorList>
    </citation>
    <scope>NUCLEOTIDE SEQUENCE [LARGE SCALE GENOMIC DNA]</scope>
    <source>
        <strain evidence="2">CCUG 37865</strain>
    </source>
</reference>
<proteinExistence type="predicted"/>
<dbReference type="InterPro" id="IPR038695">
    <property type="entry name" value="Saro_0823-like_sf"/>
</dbReference>
<evidence type="ECO:0000313" key="1">
    <source>
        <dbReference type="EMBL" id="MFC4402436.1"/>
    </source>
</evidence>
<gene>
    <name evidence="1" type="ORF">ACFOY7_05065</name>
</gene>
<dbReference type="Pfam" id="PF02643">
    <property type="entry name" value="DUF192"/>
    <property type="match status" value="1"/>
</dbReference>
<organism evidence="1 2">
    <name type="scientific">Gracilibacillus xinjiangensis</name>
    <dbReference type="NCBI Taxonomy" id="1193282"/>
    <lineage>
        <taxon>Bacteria</taxon>
        <taxon>Bacillati</taxon>
        <taxon>Bacillota</taxon>
        <taxon>Bacilli</taxon>
        <taxon>Bacillales</taxon>
        <taxon>Bacillaceae</taxon>
        <taxon>Gracilibacillus</taxon>
    </lineage>
</organism>
<accession>A0ABV8WV21</accession>
<protein>
    <submittedName>
        <fullName evidence="1">DUF192 domain-containing protein</fullName>
    </submittedName>
</protein>